<accession>A0A7Y9YG22</accession>
<dbReference type="Pfam" id="PF00440">
    <property type="entry name" value="TetR_N"/>
    <property type="match status" value="1"/>
</dbReference>
<keyword evidence="7" id="KW-1185">Reference proteome</keyword>
<name>A0A7Y9YG22_9ACTN</name>
<evidence type="ECO:0000313" key="7">
    <source>
        <dbReference type="Proteomes" id="UP000537326"/>
    </source>
</evidence>
<dbReference type="PROSITE" id="PS50977">
    <property type="entry name" value="HTH_TETR_2"/>
    <property type="match status" value="1"/>
</dbReference>
<dbReference type="EMBL" id="JACBZI010000001">
    <property type="protein sequence ID" value="NYI11583.1"/>
    <property type="molecule type" value="Genomic_DNA"/>
</dbReference>
<feature type="domain" description="HTH tetR-type" evidence="5">
    <location>
        <begin position="7"/>
        <end position="67"/>
    </location>
</feature>
<dbReference type="PRINTS" id="PR00455">
    <property type="entry name" value="HTHTETR"/>
</dbReference>
<dbReference type="InterPro" id="IPR050109">
    <property type="entry name" value="HTH-type_TetR-like_transc_reg"/>
</dbReference>
<dbReference type="GO" id="GO:0003700">
    <property type="term" value="F:DNA-binding transcription factor activity"/>
    <property type="evidence" value="ECO:0007669"/>
    <property type="project" value="TreeGrafter"/>
</dbReference>
<keyword evidence="3" id="KW-0804">Transcription</keyword>
<dbReference type="InterPro" id="IPR036271">
    <property type="entry name" value="Tet_transcr_reg_TetR-rel_C_sf"/>
</dbReference>
<dbReference type="AlphaFoldDB" id="A0A7Y9YG22"/>
<protein>
    <submittedName>
        <fullName evidence="6">AcrR family transcriptional regulator</fullName>
    </submittedName>
</protein>
<evidence type="ECO:0000256" key="4">
    <source>
        <dbReference type="PROSITE-ProRule" id="PRU00335"/>
    </source>
</evidence>
<dbReference type="PANTHER" id="PTHR30055">
    <property type="entry name" value="HTH-TYPE TRANSCRIPTIONAL REGULATOR RUTR"/>
    <property type="match status" value="1"/>
</dbReference>
<evidence type="ECO:0000256" key="3">
    <source>
        <dbReference type="ARBA" id="ARBA00023163"/>
    </source>
</evidence>
<proteinExistence type="predicted"/>
<evidence type="ECO:0000256" key="2">
    <source>
        <dbReference type="ARBA" id="ARBA00023125"/>
    </source>
</evidence>
<gene>
    <name evidence="6" type="ORF">BKA05_003098</name>
</gene>
<evidence type="ECO:0000256" key="1">
    <source>
        <dbReference type="ARBA" id="ARBA00023015"/>
    </source>
</evidence>
<keyword evidence="1" id="KW-0805">Transcription regulation</keyword>
<dbReference type="GO" id="GO:0000976">
    <property type="term" value="F:transcription cis-regulatory region binding"/>
    <property type="evidence" value="ECO:0007669"/>
    <property type="project" value="TreeGrafter"/>
</dbReference>
<dbReference type="InterPro" id="IPR041490">
    <property type="entry name" value="KstR2_TetR_C"/>
</dbReference>
<dbReference type="InterPro" id="IPR001647">
    <property type="entry name" value="HTH_TetR"/>
</dbReference>
<keyword evidence="2 4" id="KW-0238">DNA-binding</keyword>
<dbReference type="SUPFAM" id="SSF46689">
    <property type="entry name" value="Homeodomain-like"/>
    <property type="match status" value="1"/>
</dbReference>
<dbReference type="Gene3D" id="1.10.357.10">
    <property type="entry name" value="Tetracycline Repressor, domain 2"/>
    <property type="match status" value="1"/>
</dbReference>
<feature type="DNA-binding region" description="H-T-H motif" evidence="4">
    <location>
        <begin position="30"/>
        <end position="49"/>
    </location>
</feature>
<comment type="caution">
    <text evidence="6">The sequence shown here is derived from an EMBL/GenBank/DDBJ whole genome shotgun (WGS) entry which is preliminary data.</text>
</comment>
<dbReference type="RefSeq" id="WP_246289816.1">
    <property type="nucleotide sequence ID" value="NZ_BAAAPP010000006.1"/>
</dbReference>
<dbReference type="Pfam" id="PF17932">
    <property type="entry name" value="TetR_C_24"/>
    <property type="match status" value="1"/>
</dbReference>
<evidence type="ECO:0000313" key="6">
    <source>
        <dbReference type="EMBL" id="NYI11583.1"/>
    </source>
</evidence>
<dbReference type="PANTHER" id="PTHR30055:SF234">
    <property type="entry name" value="HTH-TYPE TRANSCRIPTIONAL REGULATOR BETI"/>
    <property type="match status" value="1"/>
</dbReference>
<dbReference type="InterPro" id="IPR009057">
    <property type="entry name" value="Homeodomain-like_sf"/>
</dbReference>
<dbReference type="Gene3D" id="1.10.10.60">
    <property type="entry name" value="Homeodomain-like"/>
    <property type="match status" value="1"/>
</dbReference>
<evidence type="ECO:0000259" key="5">
    <source>
        <dbReference type="PROSITE" id="PS50977"/>
    </source>
</evidence>
<organism evidence="6 7">
    <name type="scientific">Nocardioides marinus</name>
    <dbReference type="NCBI Taxonomy" id="374514"/>
    <lineage>
        <taxon>Bacteria</taxon>
        <taxon>Bacillati</taxon>
        <taxon>Actinomycetota</taxon>
        <taxon>Actinomycetes</taxon>
        <taxon>Propionibacteriales</taxon>
        <taxon>Nocardioidaceae</taxon>
        <taxon>Nocardioides</taxon>
    </lineage>
</organism>
<reference evidence="6 7" key="1">
    <citation type="submission" date="2020-07" db="EMBL/GenBank/DDBJ databases">
        <title>Sequencing the genomes of 1000 actinobacteria strains.</title>
        <authorList>
            <person name="Klenk H.-P."/>
        </authorList>
    </citation>
    <scope>NUCLEOTIDE SEQUENCE [LARGE SCALE GENOMIC DNA]</scope>
    <source>
        <strain evidence="6 7">DSM 18248</strain>
    </source>
</reference>
<dbReference type="SUPFAM" id="SSF48498">
    <property type="entry name" value="Tetracyclin repressor-like, C-terminal domain"/>
    <property type="match status" value="1"/>
</dbReference>
<dbReference type="Proteomes" id="UP000537326">
    <property type="component" value="Unassembled WGS sequence"/>
</dbReference>
<sequence length="201" mass="20967">MMKRALPAKIASQLYAAAELIADRGLEGTRMEEIAEATGIPKATLYYHLEGKNAVLEFLLEDFLDLIAGAVAVAKDADGSASERLRASITAQLSLMLEHPHLCRALVGDLGRATRLPDLAAALDAAFLTPIRELLEEGARDGSLARFEDPTTVATSIFGAVTVAGLSATAGARQRTAADAATLSGSIYTMLTLGIAGISPS</sequence>